<sequence>MGVPNIQVLMEHCDQSLIGIMKQRFTSKFTEEEVLSIFHNVVQAVCYLHSLTPPVAHRDLKADNVLLGADRRYKLCDFGSCTSEAYEPQGTREINLFQDEIDRNTTLEYRADRR</sequence>
<evidence type="ECO:0000259" key="9">
    <source>
        <dbReference type="PROSITE" id="PS50011"/>
    </source>
</evidence>
<keyword evidence="2" id="KW-0723">Serine/threonine-protein kinase</keyword>
<dbReference type="EMBL" id="HBGA01055869">
    <property type="protein sequence ID" value="CAD9009475.1"/>
    <property type="molecule type" value="Transcribed_RNA"/>
</dbReference>
<evidence type="ECO:0000256" key="2">
    <source>
        <dbReference type="ARBA" id="ARBA00022527"/>
    </source>
</evidence>
<evidence type="ECO:0000256" key="7">
    <source>
        <dbReference type="ARBA" id="ARBA00047899"/>
    </source>
</evidence>
<comment type="catalytic activity">
    <reaction evidence="8">
        <text>L-seryl-[protein] + ATP = O-phospho-L-seryl-[protein] + ADP + H(+)</text>
        <dbReference type="Rhea" id="RHEA:17989"/>
        <dbReference type="Rhea" id="RHEA-COMP:9863"/>
        <dbReference type="Rhea" id="RHEA-COMP:11604"/>
        <dbReference type="ChEBI" id="CHEBI:15378"/>
        <dbReference type="ChEBI" id="CHEBI:29999"/>
        <dbReference type="ChEBI" id="CHEBI:30616"/>
        <dbReference type="ChEBI" id="CHEBI:83421"/>
        <dbReference type="ChEBI" id="CHEBI:456216"/>
        <dbReference type="EC" id="2.7.11.1"/>
    </reaction>
</comment>
<accession>A0A7S1IEG7</accession>
<dbReference type="InterPro" id="IPR011009">
    <property type="entry name" value="Kinase-like_dom_sf"/>
</dbReference>
<dbReference type="Pfam" id="PF00069">
    <property type="entry name" value="Pkinase"/>
    <property type="match status" value="1"/>
</dbReference>
<dbReference type="PROSITE" id="PS00108">
    <property type="entry name" value="PROTEIN_KINASE_ST"/>
    <property type="match status" value="1"/>
</dbReference>
<keyword evidence="3" id="KW-0808">Transferase</keyword>
<evidence type="ECO:0000256" key="3">
    <source>
        <dbReference type="ARBA" id="ARBA00022679"/>
    </source>
</evidence>
<dbReference type="GO" id="GO:0004674">
    <property type="term" value="F:protein serine/threonine kinase activity"/>
    <property type="evidence" value="ECO:0007669"/>
    <property type="project" value="UniProtKB-KW"/>
</dbReference>
<name>A0A7S1IEG7_9EUGL</name>
<evidence type="ECO:0000313" key="10">
    <source>
        <dbReference type="EMBL" id="CAD9009475.1"/>
    </source>
</evidence>
<dbReference type="InterPro" id="IPR000719">
    <property type="entry name" value="Prot_kinase_dom"/>
</dbReference>
<dbReference type="AlphaFoldDB" id="A0A7S1IEG7"/>
<dbReference type="SUPFAM" id="SSF56112">
    <property type="entry name" value="Protein kinase-like (PK-like)"/>
    <property type="match status" value="1"/>
</dbReference>
<keyword evidence="6" id="KW-0067">ATP-binding</keyword>
<dbReference type="GO" id="GO:0005524">
    <property type="term" value="F:ATP binding"/>
    <property type="evidence" value="ECO:0007669"/>
    <property type="project" value="UniProtKB-KW"/>
</dbReference>
<evidence type="ECO:0000256" key="1">
    <source>
        <dbReference type="ARBA" id="ARBA00012513"/>
    </source>
</evidence>
<comment type="catalytic activity">
    <reaction evidence="7">
        <text>L-threonyl-[protein] + ATP = O-phospho-L-threonyl-[protein] + ADP + H(+)</text>
        <dbReference type="Rhea" id="RHEA:46608"/>
        <dbReference type="Rhea" id="RHEA-COMP:11060"/>
        <dbReference type="Rhea" id="RHEA-COMP:11605"/>
        <dbReference type="ChEBI" id="CHEBI:15378"/>
        <dbReference type="ChEBI" id="CHEBI:30013"/>
        <dbReference type="ChEBI" id="CHEBI:30616"/>
        <dbReference type="ChEBI" id="CHEBI:61977"/>
        <dbReference type="ChEBI" id="CHEBI:456216"/>
        <dbReference type="EC" id="2.7.11.1"/>
    </reaction>
</comment>
<dbReference type="PANTHER" id="PTHR22967">
    <property type="entry name" value="SERINE/THREONINE PROTEIN KINASE"/>
    <property type="match status" value="1"/>
</dbReference>
<proteinExistence type="predicted"/>
<dbReference type="EC" id="2.7.11.1" evidence="1"/>
<evidence type="ECO:0000256" key="4">
    <source>
        <dbReference type="ARBA" id="ARBA00022741"/>
    </source>
</evidence>
<evidence type="ECO:0000256" key="6">
    <source>
        <dbReference type="ARBA" id="ARBA00022840"/>
    </source>
</evidence>
<organism evidence="10">
    <name type="scientific">Eutreptiella gymnastica</name>
    <dbReference type="NCBI Taxonomy" id="73025"/>
    <lineage>
        <taxon>Eukaryota</taxon>
        <taxon>Discoba</taxon>
        <taxon>Euglenozoa</taxon>
        <taxon>Euglenida</taxon>
        <taxon>Spirocuta</taxon>
        <taxon>Euglenophyceae</taxon>
        <taxon>Eutreptiales</taxon>
        <taxon>Eutreptiaceae</taxon>
        <taxon>Eutreptiella</taxon>
    </lineage>
</organism>
<reference evidence="10" key="1">
    <citation type="submission" date="2021-01" db="EMBL/GenBank/DDBJ databases">
        <authorList>
            <person name="Corre E."/>
            <person name="Pelletier E."/>
            <person name="Niang G."/>
            <person name="Scheremetjew M."/>
            <person name="Finn R."/>
            <person name="Kale V."/>
            <person name="Holt S."/>
            <person name="Cochrane G."/>
            <person name="Meng A."/>
            <person name="Brown T."/>
            <person name="Cohen L."/>
        </authorList>
    </citation>
    <scope>NUCLEOTIDE SEQUENCE</scope>
    <source>
        <strain evidence="10">NIES-381</strain>
    </source>
</reference>
<gene>
    <name evidence="10" type="ORF">EGYM00392_LOCUS20570</name>
</gene>
<dbReference type="Gene3D" id="1.10.510.10">
    <property type="entry name" value="Transferase(Phosphotransferase) domain 1"/>
    <property type="match status" value="1"/>
</dbReference>
<evidence type="ECO:0000256" key="5">
    <source>
        <dbReference type="ARBA" id="ARBA00022777"/>
    </source>
</evidence>
<evidence type="ECO:0000256" key="8">
    <source>
        <dbReference type="ARBA" id="ARBA00048679"/>
    </source>
</evidence>
<dbReference type="InterPro" id="IPR008271">
    <property type="entry name" value="Ser/Thr_kinase_AS"/>
</dbReference>
<dbReference type="GO" id="GO:0005737">
    <property type="term" value="C:cytoplasm"/>
    <property type="evidence" value="ECO:0007669"/>
    <property type="project" value="TreeGrafter"/>
</dbReference>
<protein>
    <recommendedName>
        <fullName evidence="1">non-specific serine/threonine protein kinase</fullName>
        <ecNumber evidence="1">2.7.11.1</ecNumber>
    </recommendedName>
</protein>
<dbReference type="PROSITE" id="PS50011">
    <property type="entry name" value="PROTEIN_KINASE_DOM"/>
    <property type="match status" value="1"/>
</dbReference>
<dbReference type="PANTHER" id="PTHR22967:SF57">
    <property type="entry name" value="AUXILIN, ISOFORM A-RELATED"/>
    <property type="match status" value="1"/>
</dbReference>
<keyword evidence="5" id="KW-0418">Kinase</keyword>
<keyword evidence="4" id="KW-0547">Nucleotide-binding</keyword>
<feature type="domain" description="Protein kinase" evidence="9">
    <location>
        <begin position="1"/>
        <end position="114"/>
    </location>
</feature>